<dbReference type="RefSeq" id="WP_090946197.1">
    <property type="nucleotide sequence ID" value="NZ_FNDJ01000037.1"/>
</dbReference>
<evidence type="ECO:0000313" key="2">
    <source>
        <dbReference type="EMBL" id="SDM14301.1"/>
    </source>
</evidence>
<dbReference type="EMBL" id="FNDJ01000037">
    <property type="protein sequence ID" value="SDM14301.1"/>
    <property type="molecule type" value="Genomic_DNA"/>
</dbReference>
<sequence length="102" mass="11405">MSSQLSHGASVAIRRFAGWVARGSVGHPVLDGIDYWDELKDSPSQMEICFAVFVNVLELDDQGLPINEKYAERRAATWLYLYCTGELPPGEPGLEPWECALY</sequence>
<evidence type="ECO:0000259" key="1">
    <source>
        <dbReference type="Pfam" id="PF24725"/>
    </source>
</evidence>
<protein>
    <recommendedName>
        <fullName evidence="1">DUF7677 domain-containing protein</fullName>
    </recommendedName>
</protein>
<dbReference type="Proteomes" id="UP000199202">
    <property type="component" value="Unassembled WGS sequence"/>
</dbReference>
<dbReference type="Pfam" id="PF24725">
    <property type="entry name" value="DUF7677"/>
    <property type="match status" value="1"/>
</dbReference>
<evidence type="ECO:0000313" key="3">
    <source>
        <dbReference type="Proteomes" id="UP000199202"/>
    </source>
</evidence>
<dbReference type="InterPro" id="IPR056094">
    <property type="entry name" value="DUF7677"/>
</dbReference>
<gene>
    <name evidence="2" type="ORF">SAMN05421869_1373</name>
</gene>
<dbReference type="AlphaFoldDB" id="A0A1G9QTU1"/>
<feature type="domain" description="DUF7677" evidence="1">
    <location>
        <begin position="4"/>
        <end position="102"/>
    </location>
</feature>
<keyword evidence="3" id="KW-1185">Reference proteome</keyword>
<proteinExistence type="predicted"/>
<name>A0A1G9QTU1_9ACTN</name>
<dbReference type="OrthoDB" id="670500at2"/>
<reference evidence="2 3" key="1">
    <citation type="submission" date="2016-10" db="EMBL/GenBank/DDBJ databases">
        <authorList>
            <person name="de Groot N.N."/>
        </authorList>
    </citation>
    <scope>NUCLEOTIDE SEQUENCE [LARGE SCALE GENOMIC DNA]</scope>
    <source>
        <strain evidence="2 3">CGMCC 4.6533</strain>
    </source>
</reference>
<dbReference type="STRING" id="633440.SAMN05421869_1373"/>
<accession>A0A1G9QTU1</accession>
<organism evidence="2 3">
    <name type="scientific">Nonomuraea jiangxiensis</name>
    <dbReference type="NCBI Taxonomy" id="633440"/>
    <lineage>
        <taxon>Bacteria</taxon>
        <taxon>Bacillati</taxon>
        <taxon>Actinomycetota</taxon>
        <taxon>Actinomycetes</taxon>
        <taxon>Streptosporangiales</taxon>
        <taxon>Streptosporangiaceae</taxon>
        <taxon>Nonomuraea</taxon>
    </lineage>
</organism>